<name>A0AAV6W4Y5_9LAMI</name>
<dbReference type="EMBL" id="WHWC01000018">
    <property type="protein sequence ID" value="KAG8365133.1"/>
    <property type="molecule type" value="Genomic_DNA"/>
</dbReference>
<protein>
    <submittedName>
        <fullName evidence="1">Uncharacterized protein</fullName>
    </submittedName>
</protein>
<dbReference type="AlphaFoldDB" id="A0AAV6W4Y5"/>
<sequence length="322" mass="37142">MPSLLEILEVRTRWCLIHDEDKLSSSSTDSKFLCDLRNLLRYGLNDKLFGDMEMSFWKELQELFMVPKLHQLSDEYRTIKRNELVIAFIIFLLQLLVYHKTYTSSFDDQIDSIQKELRFLVTVLEDTPLQGSELEEVENLMVEFEAVANGAGSLVYSLFFSTDSLKESKMHKALGALSKYIDLVKGNITRLLFLLPLIINVDATPIMPTVDSLFIVDSLLYDLEDIMNREDILFVDMKGQIKSIHQGLMSSLSFIKDVKVLRPSEMEEFKEPVIRIKDVAYEAEFLINSYLVGDVPFWSEMDSFYILKNSENGEAEIPTNNP</sequence>
<gene>
    <name evidence="1" type="ORF">BUALT_Bualt18G0072700</name>
</gene>
<proteinExistence type="predicted"/>
<evidence type="ECO:0000313" key="2">
    <source>
        <dbReference type="Proteomes" id="UP000826271"/>
    </source>
</evidence>
<keyword evidence="2" id="KW-1185">Reference proteome</keyword>
<comment type="caution">
    <text evidence="1">The sequence shown here is derived from an EMBL/GenBank/DDBJ whole genome shotgun (WGS) entry which is preliminary data.</text>
</comment>
<organism evidence="1 2">
    <name type="scientific">Buddleja alternifolia</name>
    <dbReference type="NCBI Taxonomy" id="168488"/>
    <lineage>
        <taxon>Eukaryota</taxon>
        <taxon>Viridiplantae</taxon>
        <taxon>Streptophyta</taxon>
        <taxon>Embryophyta</taxon>
        <taxon>Tracheophyta</taxon>
        <taxon>Spermatophyta</taxon>
        <taxon>Magnoliopsida</taxon>
        <taxon>eudicotyledons</taxon>
        <taxon>Gunneridae</taxon>
        <taxon>Pentapetalae</taxon>
        <taxon>asterids</taxon>
        <taxon>lamiids</taxon>
        <taxon>Lamiales</taxon>
        <taxon>Scrophulariaceae</taxon>
        <taxon>Buddlejeae</taxon>
        <taxon>Buddleja</taxon>
    </lineage>
</organism>
<reference evidence="1" key="1">
    <citation type="submission" date="2019-10" db="EMBL/GenBank/DDBJ databases">
        <authorList>
            <person name="Zhang R."/>
            <person name="Pan Y."/>
            <person name="Wang J."/>
            <person name="Ma R."/>
            <person name="Yu S."/>
        </authorList>
    </citation>
    <scope>NUCLEOTIDE SEQUENCE</scope>
    <source>
        <strain evidence="1">LA-IB0</strain>
        <tissue evidence="1">Leaf</tissue>
    </source>
</reference>
<accession>A0AAV6W4Y5</accession>
<dbReference type="Proteomes" id="UP000826271">
    <property type="component" value="Unassembled WGS sequence"/>
</dbReference>
<evidence type="ECO:0000313" key="1">
    <source>
        <dbReference type="EMBL" id="KAG8365133.1"/>
    </source>
</evidence>
<dbReference type="Gene3D" id="1.20.5.4130">
    <property type="match status" value="1"/>
</dbReference>